<comment type="caution">
    <text evidence="2">The sequence shown here is derived from an EMBL/GenBank/DDBJ whole genome shotgun (WGS) entry which is preliminary data.</text>
</comment>
<dbReference type="PANTHER" id="PTHR35562">
    <property type="entry name" value="DNA ENDONUCLEASE SMRA-RELATED"/>
    <property type="match status" value="1"/>
</dbReference>
<evidence type="ECO:0000259" key="1">
    <source>
        <dbReference type="PROSITE" id="PS50828"/>
    </source>
</evidence>
<feature type="domain" description="Smr" evidence="1">
    <location>
        <begin position="94"/>
        <end position="174"/>
    </location>
</feature>
<dbReference type="PANTHER" id="PTHR35562:SF2">
    <property type="entry name" value="DNA ENDONUCLEASE SMRA-RELATED"/>
    <property type="match status" value="1"/>
</dbReference>
<dbReference type="EMBL" id="QEWW01000002">
    <property type="protein sequence ID" value="PWD87189.1"/>
    <property type="molecule type" value="Genomic_DNA"/>
</dbReference>
<dbReference type="PROSITE" id="PS50828">
    <property type="entry name" value="SMR"/>
    <property type="match status" value="1"/>
</dbReference>
<sequence>MKISEEDRALFRGSVGNVVKIKNQENVLKLPRPQLKVKIRKALREDPEMVDLMSDDPTWINSDPTSEMRFRREGVAPKLLRQLIQGKFAPDAVIDLHGLTASEARDELQYFLYSALKQNLFCVKIIHGQGYGSKGDPIIRGLIDRWLRLQLDILAFANPPQRMGGRGATLCLLRNQYCFDE</sequence>
<accession>A0A2U2ASM8</accession>
<dbReference type="Proteomes" id="UP000245059">
    <property type="component" value="Unassembled WGS sequence"/>
</dbReference>
<dbReference type="InterPro" id="IPR036063">
    <property type="entry name" value="Smr_dom_sf"/>
</dbReference>
<organism evidence="2 3">
    <name type="scientific">Ignatzschineria cameli</name>
    <dbReference type="NCBI Taxonomy" id="2182793"/>
    <lineage>
        <taxon>Bacteria</taxon>
        <taxon>Pseudomonadati</taxon>
        <taxon>Pseudomonadota</taxon>
        <taxon>Gammaproteobacteria</taxon>
        <taxon>Cardiobacteriales</taxon>
        <taxon>Ignatzschineriaceae</taxon>
        <taxon>Ignatzschineria</taxon>
    </lineage>
</organism>
<proteinExistence type="predicted"/>
<dbReference type="AlphaFoldDB" id="A0A2U2ASM8"/>
<reference evidence="3" key="1">
    <citation type="submission" date="2018-05" db="EMBL/GenBank/DDBJ databases">
        <title>Ignatzschineria dubaiensis sp. nov., isolated from necrotic foot tissues of dromedaries (Camelus dromedarius) and associated maggots in Dubai, United Arab Emirates.</title>
        <authorList>
            <person name="Tsang C.C."/>
            <person name="Tang J.Y.M."/>
            <person name="Fong J.Y.H."/>
            <person name="Kinne J."/>
            <person name="Lee H.H."/>
            <person name="Joseph M."/>
            <person name="Jose S."/>
            <person name="Schuster R.K."/>
            <person name="Tang Y."/>
            <person name="Sivakumar S."/>
            <person name="Chen J.H.K."/>
            <person name="Teng J.L.L."/>
            <person name="Lau S.K.P."/>
            <person name="Wernery U."/>
            <person name="Woo P.C.Y."/>
        </authorList>
    </citation>
    <scope>NUCLEOTIDE SEQUENCE [LARGE SCALE GENOMIC DNA]</scope>
    <source>
        <strain evidence="3">UAE-HKU57</strain>
    </source>
</reference>
<protein>
    <recommendedName>
        <fullName evidence="1">Smr domain-containing protein</fullName>
    </recommendedName>
</protein>
<gene>
    <name evidence="2" type="ORF">DC077_05150</name>
</gene>
<evidence type="ECO:0000313" key="3">
    <source>
        <dbReference type="Proteomes" id="UP000245059"/>
    </source>
</evidence>
<dbReference type="InterPro" id="IPR002625">
    <property type="entry name" value="Smr_dom"/>
</dbReference>
<dbReference type="Gene3D" id="3.30.1370.110">
    <property type="match status" value="1"/>
</dbReference>
<dbReference type="SMART" id="SM00463">
    <property type="entry name" value="SMR"/>
    <property type="match status" value="1"/>
</dbReference>
<dbReference type="Pfam" id="PF01713">
    <property type="entry name" value="Smr"/>
    <property type="match status" value="1"/>
</dbReference>
<name>A0A2U2ASM8_9GAMM</name>
<dbReference type="RefSeq" id="WP_109217857.1">
    <property type="nucleotide sequence ID" value="NZ_QEWW01000002.1"/>
</dbReference>
<evidence type="ECO:0000313" key="2">
    <source>
        <dbReference type="EMBL" id="PWD87189.1"/>
    </source>
</evidence>
<dbReference type="SUPFAM" id="SSF160443">
    <property type="entry name" value="SMR domain-like"/>
    <property type="match status" value="1"/>
</dbReference>